<comment type="caution">
    <text evidence="4">The sequence shown here is derived from an EMBL/GenBank/DDBJ whole genome shotgun (WGS) entry which is preliminary data.</text>
</comment>
<comment type="similarity">
    <text evidence="1">Belongs to the short-chain dehydrogenases/reductases (SDR) family.</text>
</comment>
<dbReference type="Pfam" id="PF00106">
    <property type="entry name" value="adh_short"/>
    <property type="match status" value="1"/>
</dbReference>
<dbReference type="PRINTS" id="PR00081">
    <property type="entry name" value="GDHRDH"/>
</dbReference>
<evidence type="ECO:0000256" key="3">
    <source>
        <dbReference type="ARBA" id="ARBA00023002"/>
    </source>
</evidence>
<evidence type="ECO:0000256" key="2">
    <source>
        <dbReference type="ARBA" id="ARBA00022857"/>
    </source>
</evidence>
<accession>A0AAV9PIX3</accession>
<dbReference type="InterPro" id="IPR036291">
    <property type="entry name" value="NAD(P)-bd_dom_sf"/>
</dbReference>
<keyword evidence="3" id="KW-0560">Oxidoreductase</keyword>
<name>A0AAV9PIX3_9PEZI</name>
<dbReference type="InterPro" id="IPR002347">
    <property type="entry name" value="SDR_fam"/>
</dbReference>
<gene>
    <name evidence="4" type="ORF">LTR77_003787</name>
</gene>
<dbReference type="Proteomes" id="UP001337655">
    <property type="component" value="Unassembled WGS sequence"/>
</dbReference>
<dbReference type="InterPro" id="IPR020904">
    <property type="entry name" value="Sc_DH/Rdtase_CS"/>
</dbReference>
<protein>
    <submittedName>
        <fullName evidence="4">Uncharacterized protein</fullName>
    </submittedName>
</protein>
<dbReference type="GO" id="GO:0016616">
    <property type="term" value="F:oxidoreductase activity, acting on the CH-OH group of donors, NAD or NADP as acceptor"/>
    <property type="evidence" value="ECO:0007669"/>
    <property type="project" value="TreeGrafter"/>
</dbReference>
<dbReference type="EMBL" id="JAVRRT010000005">
    <property type="protein sequence ID" value="KAK5172149.1"/>
    <property type="molecule type" value="Genomic_DNA"/>
</dbReference>
<dbReference type="GeneID" id="89925133"/>
<dbReference type="GO" id="GO:0005737">
    <property type="term" value="C:cytoplasm"/>
    <property type="evidence" value="ECO:0007669"/>
    <property type="project" value="TreeGrafter"/>
</dbReference>
<proteinExistence type="inferred from homology"/>
<dbReference type="PANTHER" id="PTHR44229:SF4">
    <property type="entry name" value="15-HYDROXYPROSTAGLANDIN DEHYDROGENASE [NAD(+)]"/>
    <property type="match status" value="1"/>
</dbReference>
<dbReference type="Gene3D" id="3.40.50.720">
    <property type="entry name" value="NAD(P)-binding Rossmann-like Domain"/>
    <property type="match status" value="1"/>
</dbReference>
<keyword evidence="2" id="KW-0521">NADP</keyword>
<evidence type="ECO:0000313" key="4">
    <source>
        <dbReference type="EMBL" id="KAK5172149.1"/>
    </source>
</evidence>
<dbReference type="AlphaFoldDB" id="A0AAV9PIX3"/>
<reference evidence="4 5" key="1">
    <citation type="submission" date="2023-08" db="EMBL/GenBank/DDBJ databases">
        <title>Black Yeasts Isolated from many extreme environments.</title>
        <authorList>
            <person name="Coleine C."/>
            <person name="Stajich J.E."/>
            <person name="Selbmann L."/>
        </authorList>
    </citation>
    <scope>NUCLEOTIDE SEQUENCE [LARGE SCALE GENOMIC DNA]</scope>
    <source>
        <strain evidence="4 5">CCFEE 5935</strain>
    </source>
</reference>
<sequence length="279" mass="29695">MAGKTAYVTGGASGIGQAVSEMLASKGIKVCVGDMNLEGAQKTASQLGNGAMAVQVNAADWDSQLAAFEKAVDAFGRLDYVFPIAGIGERAAIKNDPKATRFQKPDLAVVDVDLTGVLYTSFLAVQQMRRQEKDKDGFRGKIAVTASVCGFYCVPTVPVYTAAKHGVVGFVRSYGKYLPEEGMTLNAVCPNVVRTSISTPAFYDKVDEQGVLTSIKDVVDAFASFLDTDTSGECMEVGPNGGFTPKAQAPHLDKETTSILNMIEQRSHRLHEPEPDAGV</sequence>
<dbReference type="SUPFAM" id="SSF51735">
    <property type="entry name" value="NAD(P)-binding Rossmann-fold domains"/>
    <property type="match status" value="1"/>
</dbReference>
<dbReference type="PANTHER" id="PTHR44229">
    <property type="entry name" value="15-HYDROXYPROSTAGLANDIN DEHYDROGENASE [NAD(+)]"/>
    <property type="match status" value="1"/>
</dbReference>
<evidence type="ECO:0000256" key="1">
    <source>
        <dbReference type="ARBA" id="ARBA00006484"/>
    </source>
</evidence>
<dbReference type="RefSeq" id="XP_064660993.1">
    <property type="nucleotide sequence ID" value="XM_064801042.1"/>
</dbReference>
<dbReference type="PROSITE" id="PS00061">
    <property type="entry name" value="ADH_SHORT"/>
    <property type="match status" value="1"/>
</dbReference>
<evidence type="ECO:0000313" key="5">
    <source>
        <dbReference type="Proteomes" id="UP001337655"/>
    </source>
</evidence>
<keyword evidence="5" id="KW-1185">Reference proteome</keyword>
<organism evidence="4 5">
    <name type="scientific">Saxophila tyrrhenica</name>
    <dbReference type="NCBI Taxonomy" id="1690608"/>
    <lineage>
        <taxon>Eukaryota</taxon>
        <taxon>Fungi</taxon>
        <taxon>Dikarya</taxon>
        <taxon>Ascomycota</taxon>
        <taxon>Pezizomycotina</taxon>
        <taxon>Dothideomycetes</taxon>
        <taxon>Dothideomycetidae</taxon>
        <taxon>Mycosphaerellales</taxon>
        <taxon>Extremaceae</taxon>
        <taxon>Saxophila</taxon>
    </lineage>
</organism>